<accession>A0A8H8DJW2</accession>
<comment type="caution">
    <text evidence="1">The sequence shown here is derived from an EMBL/GenBank/DDBJ whole genome shotgun (WGS) entry which is preliminary data.</text>
</comment>
<sequence length="104" mass="11630">TPHNPSDHNDRPSRRFCRKASGKFFLPRASTSSPQLRHATVTLHNPHEPSAQTALQPWHPPGGVTRRQIRAPKVLRYILSALGREKLPGNAAMAFTSHQEQVPK</sequence>
<reference evidence="1 2" key="1">
    <citation type="journal article" name="Sci. Rep.">
        <title>Genome-scale phylogenetic analyses confirm Olpidium as the closest living zoosporic fungus to the non-flagellated, terrestrial fungi.</title>
        <authorList>
            <person name="Chang Y."/>
            <person name="Rochon D."/>
            <person name="Sekimoto S."/>
            <person name="Wang Y."/>
            <person name="Chovatia M."/>
            <person name="Sandor L."/>
            <person name="Salamov A."/>
            <person name="Grigoriev I.V."/>
            <person name="Stajich J.E."/>
            <person name="Spatafora J.W."/>
        </authorList>
    </citation>
    <scope>NUCLEOTIDE SEQUENCE [LARGE SCALE GENOMIC DNA]</scope>
    <source>
        <strain evidence="1">S191</strain>
    </source>
</reference>
<feature type="non-terminal residue" evidence="1">
    <location>
        <position position="1"/>
    </location>
</feature>
<evidence type="ECO:0000313" key="2">
    <source>
        <dbReference type="Proteomes" id="UP000673691"/>
    </source>
</evidence>
<protein>
    <submittedName>
        <fullName evidence="1">Uncharacterized protein</fullName>
    </submittedName>
</protein>
<name>A0A8H8DJW2_9FUNG</name>
<dbReference type="AlphaFoldDB" id="A0A8H8DJW2"/>
<keyword evidence="2" id="KW-1185">Reference proteome</keyword>
<organism evidence="1 2">
    <name type="scientific">Olpidium bornovanus</name>
    <dbReference type="NCBI Taxonomy" id="278681"/>
    <lineage>
        <taxon>Eukaryota</taxon>
        <taxon>Fungi</taxon>
        <taxon>Fungi incertae sedis</taxon>
        <taxon>Olpidiomycota</taxon>
        <taxon>Olpidiomycotina</taxon>
        <taxon>Olpidiomycetes</taxon>
        <taxon>Olpidiales</taxon>
        <taxon>Olpidiaceae</taxon>
        <taxon>Olpidium</taxon>
    </lineage>
</organism>
<dbReference type="EMBL" id="JAEFCI010004356">
    <property type="protein sequence ID" value="KAG5461001.1"/>
    <property type="molecule type" value="Genomic_DNA"/>
</dbReference>
<evidence type="ECO:0000313" key="1">
    <source>
        <dbReference type="EMBL" id="KAG5461001.1"/>
    </source>
</evidence>
<gene>
    <name evidence="1" type="ORF">BJ554DRAFT_6880</name>
</gene>
<dbReference type="Proteomes" id="UP000673691">
    <property type="component" value="Unassembled WGS sequence"/>
</dbReference>
<proteinExistence type="predicted"/>